<evidence type="ECO:0000256" key="1">
    <source>
        <dbReference type="ARBA" id="ARBA00006209"/>
    </source>
</evidence>
<protein>
    <submittedName>
        <fullName evidence="3 4">Phosphatidylinositol 4-kinase alpha 1 isoform X2</fullName>
    </submittedName>
</protein>
<dbReference type="InterPro" id="IPR045495">
    <property type="entry name" value="PI4K_N"/>
</dbReference>
<dbReference type="Pfam" id="PF19274">
    <property type="entry name" value="PI4K_N"/>
    <property type="match status" value="1"/>
</dbReference>
<evidence type="ECO:0000259" key="2">
    <source>
        <dbReference type="Pfam" id="PF19274"/>
    </source>
</evidence>
<dbReference type="OrthoDB" id="1839860at2759"/>
<feature type="domain" description="PI4-kinase N-terminal" evidence="2">
    <location>
        <begin position="1"/>
        <end position="134"/>
    </location>
</feature>
<dbReference type="AlphaFoldDB" id="A0A1S3X8H9"/>
<dbReference type="RefSeq" id="XP_016436191.1">
    <property type="nucleotide sequence ID" value="XM_016580705.1"/>
</dbReference>
<dbReference type="RefSeq" id="XP_016436190.1">
    <property type="nucleotide sequence ID" value="XM_016580704.1"/>
</dbReference>
<evidence type="ECO:0000313" key="4">
    <source>
        <dbReference type="RefSeq" id="XP_016436191.1"/>
    </source>
</evidence>
<evidence type="ECO:0000313" key="3">
    <source>
        <dbReference type="RefSeq" id="XP_016436190.1"/>
    </source>
</evidence>
<sequence>MLLGLKFCSCRSHGVLQNLRAGLKLLEDRIYRASLGWFAHQPEWYDMNNNFALSEAQSVSMFVHHLLNEQLDTPQLYSERRGLENSLNDVKDQFHHVWGQMESYVVWREKVKQLLLLLCQHEAVRLDVWAQPIAKETTPCLKISSDNWVSLARTAFSVDPRLSLCLAARFPANIHLKAEVTQLVQHYGSVFIKEVEFSLSCWLSATQAPSDFLLIGLKYGNIQGDSFRRNLVFRSNSASPSPPSQTCLR</sequence>
<reference evidence="3 4" key="1">
    <citation type="submission" date="2025-04" db="UniProtKB">
        <authorList>
            <consortium name="RefSeq"/>
        </authorList>
    </citation>
    <scope>IDENTIFICATION</scope>
</reference>
<organism evidence="4">
    <name type="scientific">Nicotiana tabacum</name>
    <name type="common">Common tobacco</name>
    <dbReference type="NCBI Taxonomy" id="4097"/>
    <lineage>
        <taxon>Eukaryota</taxon>
        <taxon>Viridiplantae</taxon>
        <taxon>Streptophyta</taxon>
        <taxon>Embryophyta</taxon>
        <taxon>Tracheophyta</taxon>
        <taxon>Spermatophyta</taxon>
        <taxon>Magnoliopsida</taxon>
        <taxon>eudicotyledons</taxon>
        <taxon>Gunneridae</taxon>
        <taxon>Pentapetalae</taxon>
        <taxon>asterids</taxon>
        <taxon>lamiids</taxon>
        <taxon>Solanales</taxon>
        <taxon>Solanaceae</taxon>
        <taxon>Nicotianoideae</taxon>
        <taxon>Nicotianeae</taxon>
        <taxon>Nicotiana</taxon>
    </lineage>
</organism>
<proteinExistence type="inferred from homology"/>
<comment type="similarity">
    <text evidence="1">Belongs to the PI3/PI4-kinase family. Type III PI4K subfamily.</text>
</comment>
<name>A0A1S3X8H9_TOBAC</name>
<accession>A0A1S3X8H9</accession>
<gene>
    <name evidence="3 4" type="primary">LOC107762352</name>
</gene>